<feature type="non-terminal residue" evidence="1">
    <location>
        <position position="1"/>
    </location>
</feature>
<protein>
    <submittedName>
        <fullName evidence="1">Uncharacterized protein</fullName>
    </submittedName>
</protein>
<dbReference type="SUPFAM" id="SSF46966">
    <property type="entry name" value="Spectrin repeat"/>
    <property type="match status" value="1"/>
</dbReference>
<dbReference type="EMBL" id="CAJOBA010087221">
    <property type="protein sequence ID" value="CAF4468839.1"/>
    <property type="molecule type" value="Genomic_DNA"/>
</dbReference>
<sequence>TVFDRLMQAEHEFEKLLTLSERLAHDIPTEQFDIIQRSVQRRQERLQTLIKSCSNSKLKYEQMLKTQHKLYEELLSIIDWLKRLMNDLSSPIELNLSVNSVNDAQDSVTQLISSIEQRTARLEQILHDEPTLISDKEETYTQEIREQDIHQRMTQFLKATNDVKTAVCDADFKLAPFFDGYDRARLDLHEQELE</sequence>
<name>A0A8S2WY58_9BILA</name>
<organism evidence="1 2">
    <name type="scientific">Didymodactylos carnosus</name>
    <dbReference type="NCBI Taxonomy" id="1234261"/>
    <lineage>
        <taxon>Eukaryota</taxon>
        <taxon>Metazoa</taxon>
        <taxon>Spiralia</taxon>
        <taxon>Gnathifera</taxon>
        <taxon>Rotifera</taxon>
        <taxon>Eurotatoria</taxon>
        <taxon>Bdelloidea</taxon>
        <taxon>Philodinida</taxon>
        <taxon>Philodinidae</taxon>
        <taxon>Didymodactylos</taxon>
    </lineage>
</organism>
<dbReference type="Gene3D" id="1.20.58.60">
    <property type="match status" value="1"/>
</dbReference>
<evidence type="ECO:0000313" key="1">
    <source>
        <dbReference type="EMBL" id="CAF4468839.1"/>
    </source>
</evidence>
<feature type="non-terminal residue" evidence="1">
    <location>
        <position position="194"/>
    </location>
</feature>
<proteinExistence type="predicted"/>
<reference evidence="1" key="1">
    <citation type="submission" date="2021-02" db="EMBL/GenBank/DDBJ databases">
        <authorList>
            <person name="Nowell W R."/>
        </authorList>
    </citation>
    <scope>NUCLEOTIDE SEQUENCE</scope>
</reference>
<comment type="caution">
    <text evidence="1">The sequence shown here is derived from an EMBL/GenBank/DDBJ whole genome shotgun (WGS) entry which is preliminary data.</text>
</comment>
<accession>A0A8S2WY58</accession>
<gene>
    <name evidence="1" type="ORF">TMI583_LOCUS46598</name>
</gene>
<dbReference type="Proteomes" id="UP000682733">
    <property type="component" value="Unassembled WGS sequence"/>
</dbReference>
<evidence type="ECO:0000313" key="2">
    <source>
        <dbReference type="Proteomes" id="UP000682733"/>
    </source>
</evidence>
<dbReference type="AlphaFoldDB" id="A0A8S2WY58"/>